<gene>
    <name evidence="3" type="ORF">CDL12_19062</name>
    <name evidence="2" type="ORF">CDL12_21715</name>
</gene>
<evidence type="ECO:0000313" key="4">
    <source>
        <dbReference type="Proteomes" id="UP000231279"/>
    </source>
</evidence>
<reference evidence="2" key="3">
    <citation type="journal article" date="2018" name="Gigascience">
        <title>Genome assembly of the pink ipe (Handroanthus impetiginosus, Bignoniaceae), a highly-valued ecologically keystone neotropical timber forest tree.</title>
        <authorList>
            <person name="Silva-Junior O.B."/>
            <person name="Novaes E."/>
            <person name="Grattapaglia D."/>
            <person name="Collevatti R.G."/>
        </authorList>
    </citation>
    <scope>NUCLEOTIDE SEQUENCE [LARGE SCALE GENOMIC DNA]</scope>
    <source>
        <strain evidence="2">UFG-1</strain>
        <tissue evidence="2">Leaf</tissue>
    </source>
</reference>
<dbReference type="AlphaFoldDB" id="A0A2G9GKC1"/>
<sequence length="116" mass="13148">MECPSLLSIIFSISYTLIYLYFSRNKVLCPTQHTRAAADFPANRFRSSTTSSSPQATRPCEFCLFFSFLCEVFCSSILWGYSLITVSSSTLCPPTEQENQDSISNIFQVYRLSSCF</sequence>
<name>A0A2G9GKC1_9LAMI</name>
<reference evidence="4" key="2">
    <citation type="journal article" date="2018" name="Gigascience">
        <title>Genome assembly of the Pink Ipe (Handroanthus impetiginosus, Bignoniaceae), a highly valued, ecologically keystone Neotropical timber forest tree.</title>
        <authorList>
            <person name="Silva-Junior O.B."/>
            <person name="Grattapaglia D."/>
            <person name="Novaes E."/>
            <person name="Collevatti R.G."/>
        </authorList>
    </citation>
    <scope>NUCLEOTIDE SEQUENCE [LARGE SCALE GENOMIC DNA]</scope>
    <source>
        <strain evidence="4">cv. UFG-1</strain>
    </source>
</reference>
<feature type="transmembrane region" description="Helical" evidence="1">
    <location>
        <begin position="62"/>
        <end position="84"/>
    </location>
</feature>
<keyword evidence="1" id="KW-0472">Membrane</keyword>
<comment type="caution">
    <text evidence="2">The sequence shown here is derived from an EMBL/GenBank/DDBJ whole genome shotgun (WGS) entry which is preliminary data.</text>
</comment>
<evidence type="ECO:0000313" key="3">
    <source>
        <dbReference type="EMBL" id="PIN08361.1"/>
    </source>
</evidence>
<organism evidence="2 4">
    <name type="scientific">Handroanthus impetiginosus</name>
    <dbReference type="NCBI Taxonomy" id="429701"/>
    <lineage>
        <taxon>Eukaryota</taxon>
        <taxon>Viridiplantae</taxon>
        <taxon>Streptophyta</taxon>
        <taxon>Embryophyta</taxon>
        <taxon>Tracheophyta</taxon>
        <taxon>Spermatophyta</taxon>
        <taxon>Magnoliopsida</taxon>
        <taxon>eudicotyledons</taxon>
        <taxon>Gunneridae</taxon>
        <taxon>Pentapetalae</taxon>
        <taxon>asterids</taxon>
        <taxon>lamiids</taxon>
        <taxon>Lamiales</taxon>
        <taxon>Bignoniaceae</taxon>
        <taxon>Crescentiina</taxon>
        <taxon>Tabebuia alliance</taxon>
        <taxon>Handroanthus</taxon>
    </lineage>
</organism>
<keyword evidence="1" id="KW-0812">Transmembrane</keyword>
<dbReference type="EMBL" id="NKXS01003843">
    <property type="protein sequence ID" value="PIN08361.1"/>
    <property type="molecule type" value="Genomic_DNA"/>
</dbReference>
<keyword evidence="4" id="KW-1185">Reference proteome</keyword>
<evidence type="ECO:0000313" key="2">
    <source>
        <dbReference type="EMBL" id="PIN05744.1"/>
    </source>
</evidence>
<dbReference type="EMBL" id="NKXS01004640">
    <property type="protein sequence ID" value="PIN05744.1"/>
    <property type="molecule type" value="Genomic_DNA"/>
</dbReference>
<accession>A0A2G9GKC1</accession>
<proteinExistence type="predicted"/>
<feature type="transmembrane region" description="Helical" evidence="1">
    <location>
        <begin position="6"/>
        <end position="22"/>
    </location>
</feature>
<evidence type="ECO:0000256" key="1">
    <source>
        <dbReference type="SAM" id="Phobius"/>
    </source>
</evidence>
<keyword evidence="1" id="KW-1133">Transmembrane helix</keyword>
<reference evidence="2" key="1">
    <citation type="submission" date="2017-07" db="EMBL/GenBank/DDBJ databases">
        <authorList>
            <person name="Sun Z.S."/>
            <person name="Albrecht U."/>
            <person name="Echele G."/>
            <person name="Lee C.C."/>
        </authorList>
    </citation>
    <scope>NUCLEOTIDE SEQUENCE</scope>
    <source>
        <strain evidence="2">UFG-1</strain>
        <tissue evidence="2">Leaf</tissue>
    </source>
</reference>
<protein>
    <submittedName>
        <fullName evidence="2">Uncharacterized protein</fullName>
    </submittedName>
</protein>
<dbReference type="Proteomes" id="UP000231279">
    <property type="component" value="Unassembled WGS sequence"/>
</dbReference>